<dbReference type="InterPro" id="IPR039426">
    <property type="entry name" value="TonB-dep_rcpt-like"/>
</dbReference>
<dbReference type="SUPFAM" id="SSF56935">
    <property type="entry name" value="Porins"/>
    <property type="match status" value="1"/>
</dbReference>
<dbReference type="Gene3D" id="2.40.170.20">
    <property type="entry name" value="TonB-dependent receptor, beta-barrel domain"/>
    <property type="match status" value="1"/>
</dbReference>
<organism evidence="17 18">
    <name type="scientific">Tahibacter soli</name>
    <dbReference type="NCBI Taxonomy" id="2983605"/>
    <lineage>
        <taxon>Bacteria</taxon>
        <taxon>Pseudomonadati</taxon>
        <taxon>Pseudomonadota</taxon>
        <taxon>Gammaproteobacteria</taxon>
        <taxon>Lysobacterales</taxon>
        <taxon>Rhodanobacteraceae</taxon>
        <taxon>Tahibacter</taxon>
    </lineage>
</organism>
<evidence type="ECO:0000256" key="9">
    <source>
        <dbReference type="ARBA" id="ARBA00023170"/>
    </source>
</evidence>
<evidence type="ECO:0000256" key="10">
    <source>
        <dbReference type="ARBA" id="ARBA00023237"/>
    </source>
</evidence>
<accession>A0A9X3YGW7</accession>
<dbReference type="Pfam" id="PF00593">
    <property type="entry name" value="TonB_dep_Rec_b-barrel"/>
    <property type="match status" value="1"/>
</dbReference>
<keyword evidence="8 11" id="KW-0472">Membrane</keyword>
<feature type="region of interest" description="Disordered" evidence="13">
    <location>
        <begin position="31"/>
        <end position="50"/>
    </location>
</feature>
<evidence type="ECO:0000256" key="2">
    <source>
        <dbReference type="ARBA" id="ARBA00008143"/>
    </source>
</evidence>
<keyword evidence="3 11" id="KW-0813">Transport</keyword>
<keyword evidence="10 11" id="KW-0998">Cell outer membrane</keyword>
<evidence type="ECO:0000256" key="13">
    <source>
        <dbReference type="SAM" id="MobiDB-lite"/>
    </source>
</evidence>
<evidence type="ECO:0000313" key="18">
    <source>
        <dbReference type="Proteomes" id="UP001139971"/>
    </source>
</evidence>
<evidence type="ECO:0000256" key="4">
    <source>
        <dbReference type="ARBA" id="ARBA00022452"/>
    </source>
</evidence>
<dbReference type="GO" id="GO:0009279">
    <property type="term" value="C:cell outer membrane"/>
    <property type="evidence" value="ECO:0007669"/>
    <property type="project" value="UniProtKB-SubCell"/>
</dbReference>
<dbReference type="InterPro" id="IPR036942">
    <property type="entry name" value="Beta-barrel_TonB_sf"/>
</dbReference>
<dbReference type="PROSITE" id="PS52016">
    <property type="entry name" value="TONB_DEPENDENT_REC_3"/>
    <property type="match status" value="1"/>
</dbReference>
<feature type="domain" description="TonB-dependent receptor-like beta-barrel" evidence="15">
    <location>
        <begin position="295"/>
        <end position="682"/>
    </location>
</feature>
<dbReference type="AlphaFoldDB" id="A0A9X3YGW7"/>
<dbReference type="CDD" id="cd01347">
    <property type="entry name" value="ligand_gated_channel"/>
    <property type="match status" value="1"/>
</dbReference>
<proteinExistence type="inferred from homology"/>
<feature type="chain" id="PRO_5040989543" evidence="14">
    <location>
        <begin position="20"/>
        <end position="709"/>
    </location>
</feature>
<dbReference type="Gene3D" id="2.170.130.10">
    <property type="entry name" value="TonB-dependent receptor, plug domain"/>
    <property type="match status" value="1"/>
</dbReference>
<keyword evidence="18" id="KW-1185">Reference proteome</keyword>
<evidence type="ECO:0000256" key="1">
    <source>
        <dbReference type="ARBA" id="ARBA00004571"/>
    </source>
</evidence>
<reference evidence="17" key="1">
    <citation type="submission" date="2023-02" db="EMBL/GenBank/DDBJ databases">
        <title>Tahibacter soli sp. nov. isolated from soil.</title>
        <authorList>
            <person name="Baek J.H."/>
            <person name="Lee J.K."/>
            <person name="Choi D.G."/>
            <person name="Jeon C.O."/>
        </authorList>
    </citation>
    <scope>NUCLEOTIDE SEQUENCE</scope>
    <source>
        <strain evidence="17">BL</strain>
    </source>
</reference>
<dbReference type="Pfam" id="PF07715">
    <property type="entry name" value="Plug"/>
    <property type="match status" value="1"/>
</dbReference>
<dbReference type="GO" id="GO:0044718">
    <property type="term" value="P:siderophore transmembrane transport"/>
    <property type="evidence" value="ECO:0007669"/>
    <property type="project" value="TreeGrafter"/>
</dbReference>
<protein>
    <submittedName>
        <fullName evidence="17">TonB-dependent receptor</fullName>
    </submittedName>
</protein>
<dbReference type="RefSeq" id="WP_263543256.1">
    <property type="nucleotide sequence ID" value="NZ_JAOVZO020000003.1"/>
</dbReference>
<keyword evidence="4 11" id="KW-1134">Transmembrane beta strand</keyword>
<dbReference type="PANTHER" id="PTHR30069">
    <property type="entry name" value="TONB-DEPENDENT OUTER MEMBRANE RECEPTOR"/>
    <property type="match status" value="1"/>
</dbReference>
<dbReference type="EMBL" id="JAOVZO020000003">
    <property type="protein sequence ID" value="MDC8011991.1"/>
    <property type="molecule type" value="Genomic_DNA"/>
</dbReference>
<evidence type="ECO:0000256" key="6">
    <source>
        <dbReference type="ARBA" id="ARBA00022729"/>
    </source>
</evidence>
<keyword evidence="9 17" id="KW-0675">Receptor</keyword>
<dbReference type="GO" id="GO:0015344">
    <property type="term" value="F:siderophore uptake transmembrane transporter activity"/>
    <property type="evidence" value="ECO:0007669"/>
    <property type="project" value="TreeGrafter"/>
</dbReference>
<sequence>MRSTLFTSILFALSTPAMADTSVEAELAGVATTAESESGPEADSAGPRGEAPLEQIQVTATRTAKSNFEVATAVSVVGRDEIRELAPLTVADYLRAQPGAFVQATTPGQAIPIIRGLKGSEVLHIVDGFRLNTAFFRNSPNQYFALADAQNVDRLEVVRGPSSSLYGSDAMGGVVQVLTPEERFDGGSWSGRGRFRAQYTSGDLSSVGRIQGAAGKDGISIAGGVTVQDVGRRELGGDGGRLPNSDFSSHAADAKLIWSPAEGHELMISAQYLQQPKTARVDELIAGFGQTRPNSVEFYFQPQDRLFAQVRYTISEATSWFDRAEFHVGYQKINDDRRTREFGTANRELEENSSRLRGATATFDKTVGNHSFVYGAEAYYDTIDSFRERLNLNTNVVSARPSRFPDGSTMDSFAVFANDSIALAPHWQLDVGGRYSSFDIEMPTTPQGPGVKLSPDDLTGNAGLTFRATDTLHVVSNVGRGFRAPNIFDLGVFGDRPSNRFAVPNIDLKPETVVTWDVGLKWDQPGVQAEVFLWKSNYKDKITSVETGEITPSGRIVVTNRNVTDLDLWGLEAGARWYFNEKSQAYGVINFTRGEETYAGATYDADRVPPINGRLGFLHYLNETVSIDAWALYATRQDRLSPRDLTDPRVNPQGTAGWATANVRLDWEFAQAATLGLRLENLGDRRYREHGSGADEMGRSASVILDWAF</sequence>
<comment type="similarity">
    <text evidence="2">Belongs to the TonB-dependent receptor family. Hemoglobin/haptoglobin binding protein subfamily.</text>
</comment>
<comment type="caution">
    <text evidence="17">The sequence shown here is derived from an EMBL/GenBank/DDBJ whole genome shotgun (WGS) entry which is preliminary data.</text>
</comment>
<evidence type="ECO:0000313" key="17">
    <source>
        <dbReference type="EMBL" id="MDC8011991.1"/>
    </source>
</evidence>
<feature type="signal peptide" evidence="14">
    <location>
        <begin position="1"/>
        <end position="19"/>
    </location>
</feature>
<dbReference type="InterPro" id="IPR012910">
    <property type="entry name" value="Plug_dom"/>
</dbReference>
<feature type="domain" description="TonB-dependent receptor plug" evidence="16">
    <location>
        <begin position="68"/>
        <end position="174"/>
    </location>
</feature>
<evidence type="ECO:0000256" key="14">
    <source>
        <dbReference type="SAM" id="SignalP"/>
    </source>
</evidence>
<comment type="subcellular location">
    <subcellularLocation>
        <location evidence="1 11">Cell outer membrane</location>
        <topology evidence="1 11">Multi-pass membrane protein</topology>
    </subcellularLocation>
</comment>
<evidence type="ECO:0000259" key="16">
    <source>
        <dbReference type="Pfam" id="PF07715"/>
    </source>
</evidence>
<gene>
    <name evidence="17" type="ORF">OD750_005465</name>
</gene>
<evidence type="ECO:0000256" key="5">
    <source>
        <dbReference type="ARBA" id="ARBA00022692"/>
    </source>
</evidence>
<name>A0A9X3YGW7_9GAMM</name>
<evidence type="ECO:0000259" key="15">
    <source>
        <dbReference type="Pfam" id="PF00593"/>
    </source>
</evidence>
<evidence type="ECO:0000256" key="3">
    <source>
        <dbReference type="ARBA" id="ARBA00022448"/>
    </source>
</evidence>
<keyword evidence="5 11" id="KW-0812">Transmembrane</keyword>
<evidence type="ECO:0000256" key="7">
    <source>
        <dbReference type="ARBA" id="ARBA00023077"/>
    </source>
</evidence>
<dbReference type="Proteomes" id="UP001139971">
    <property type="component" value="Unassembled WGS sequence"/>
</dbReference>
<keyword evidence="7 12" id="KW-0798">TonB box</keyword>
<evidence type="ECO:0000256" key="11">
    <source>
        <dbReference type="PROSITE-ProRule" id="PRU01360"/>
    </source>
</evidence>
<dbReference type="PANTHER" id="PTHR30069:SF29">
    <property type="entry name" value="HEMOGLOBIN AND HEMOGLOBIN-HAPTOGLOBIN-BINDING PROTEIN 1-RELATED"/>
    <property type="match status" value="1"/>
</dbReference>
<dbReference type="InterPro" id="IPR037066">
    <property type="entry name" value="Plug_dom_sf"/>
</dbReference>
<evidence type="ECO:0000256" key="12">
    <source>
        <dbReference type="RuleBase" id="RU003357"/>
    </source>
</evidence>
<dbReference type="InterPro" id="IPR000531">
    <property type="entry name" value="Beta-barrel_TonB"/>
</dbReference>
<evidence type="ECO:0000256" key="8">
    <source>
        <dbReference type="ARBA" id="ARBA00023136"/>
    </source>
</evidence>
<keyword evidence="6 14" id="KW-0732">Signal</keyword>